<evidence type="ECO:0008006" key="5">
    <source>
        <dbReference type="Google" id="ProtNLM"/>
    </source>
</evidence>
<dbReference type="EMBL" id="QHKM01000002">
    <property type="protein sequence ID" value="RAK68329.1"/>
    <property type="molecule type" value="Genomic_DNA"/>
</dbReference>
<accession>A0A328BNZ0</accession>
<dbReference type="RefSeq" id="WP_111477942.1">
    <property type="nucleotide sequence ID" value="NZ_QHKM01000002.1"/>
</dbReference>
<sequence length="535" mass="55686">MKTLLLLAGGVLACSPLLHAQSVGIGTGASPDASAALEVKAPDKGLLVPRVALSSLTDASTIGSPAASLLVYNTNVALSDGVGYYYNAGTPAAPQWQRLVTEANLDATNATVASLGTTSWRTTGNSLTGTGQLGTTSNNHVDLLTGNAVRGRMSSLGEFFWGTTSTVRTGDLFNVVSNATFPFALNGYSSFNGSGVYGTIQGNNTTQFAAVQGENNATSGGPNTAGVRGANNSISPGTGFRTLADSGPRAGVIGSFSRPGTYSFGVVGSSPGVDTRTGGLFGDDGGIAMGSVGYYAQNNQLDYSFYGFGMAQTTGTTTGRAAPASTHIGLGLEGGVMGGWVRGQVYGLHARGERYSLYVDGPAVTNQPLTQLAERPDGTRAATYAPSALTADVAARGRAELRDGTAFVAFPADFTALLANPQEATITVTPTGDTRGVFVERVTETGFYVRENQQGHSQAPLHWTATGLRRDAREAPLAPELLTRDFDPRMRRLMHSDADPAAPTQYLWWDGQQLRYDQPPARTAAPPPATRPQQP</sequence>
<reference evidence="4" key="1">
    <citation type="submission" date="2018-05" db="EMBL/GenBank/DDBJ databases">
        <authorList>
            <person name="Nie L."/>
        </authorList>
    </citation>
    <scope>NUCLEOTIDE SEQUENCE [LARGE SCALE GENOMIC DNA]</scope>
    <source>
        <strain evidence="4">NL</strain>
    </source>
</reference>
<comment type="caution">
    <text evidence="3">The sequence shown here is derived from an EMBL/GenBank/DDBJ whole genome shotgun (WGS) entry which is preliminary data.</text>
</comment>
<gene>
    <name evidence="3" type="ORF">DLM85_09895</name>
</gene>
<feature type="compositionally biased region" description="Pro residues" evidence="1">
    <location>
        <begin position="525"/>
        <end position="535"/>
    </location>
</feature>
<evidence type="ECO:0000313" key="4">
    <source>
        <dbReference type="Proteomes" id="UP000248553"/>
    </source>
</evidence>
<evidence type="ECO:0000256" key="2">
    <source>
        <dbReference type="SAM" id="SignalP"/>
    </source>
</evidence>
<keyword evidence="4" id="KW-1185">Reference proteome</keyword>
<dbReference type="Proteomes" id="UP000248553">
    <property type="component" value="Unassembled WGS sequence"/>
</dbReference>
<keyword evidence="2" id="KW-0732">Signal</keyword>
<name>A0A328BNZ0_9BACT</name>
<proteinExistence type="predicted"/>
<feature type="signal peptide" evidence="2">
    <location>
        <begin position="1"/>
        <end position="20"/>
    </location>
</feature>
<feature type="region of interest" description="Disordered" evidence="1">
    <location>
        <begin position="515"/>
        <end position="535"/>
    </location>
</feature>
<evidence type="ECO:0000313" key="3">
    <source>
        <dbReference type="EMBL" id="RAK68329.1"/>
    </source>
</evidence>
<evidence type="ECO:0000256" key="1">
    <source>
        <dbReference type="SAM" id="MobiDB-lite"/>
    </source>
</evidence>
<dbReference type="OrthoDB" id="9807669at2"/>
<feature type="chain" id="PRO_5016235433" description="T9SS C-terminal target domain-containing protein" evidence="2">
    <location>
        <begin position="21"/>
        <end position="535"/>
    </location>
</feature>
<protein>
    <recommendedName>
        <fullName evidence="5">T9SS C-terminal target domain-containing protein</fullName>
    </recommendedName>
</protein>
<organism evidence="3 4">
    <name type="scientific">Hymenobacter edaphi</name>
    <dbReference type="NCBI Taxonomy" id="2211146"/>
    <lineage>
        <taxon>Bacteria</taxon>
        <taxon>Pseudomonadati</taxon>
        <taxon>Bacteroidota</taxon>
        <taxon>Cytophagia</taxon>
        <taxon>Cytophagales</taxon>
        <taxon>Hymenobacteraceae</taxon>
        <taxon>Hymenobacter</taxon>
    </lineage>
</organism>
<dbReference type="AlphaFoldDB" id="A0A328BNZ0"/>